<dbReference type="AlphaFoldDB" id="A0A1W6K1W2"/>
<protein>
    <recommendedName>
        <fullName evidence="1">Ribbon-helix-helix protein CopG domain-containing protein</fullName>
    </recommendedName>
</protein>
<dbReference type="GeneID" id="41591381"/>
<dbReference type="RefSeq" id="WP_148692168.1">
    <property type="nucleotide sequence ID" value="NZ_CP020477.1"/>
</dbReference>
<evidence type="ECO:0000313" key="2">
    <source>
        <dbReference type="EMBL" id="ARM76378.1"/>
    </source>
</evidence>
<accession>A0A1W6K1W2</accession>
<dbReference type="InterPro" id="IPR013321">
    <property type="entry name" value="Arc_rbn_hlx_hlx"/>
</dbReference>
<dbReference type="CDD" id="cd22231">
    <property type="entry name" value="RHH_NikR_HicB-like"/>
    <property type="match status" value="1"/>
</dbReference>
<sequence length="67" mass="7971">MESLFRVRKLSDTEYELIPFKEQETISFKITEEELKAIDQIAKQLGMTKSDLIRKAIYEFLKREGML</sequence>
<dbReference type="EMBL" id="CP020477">
    <property type="protein sequence ID" value="ARM76378.1"/>
    <property type="molecule type" value="Genomic_DNA"/>
</dbReference>
<dbReference type="KEGG" id="aman:B6F84_10340"/>
<name>A0A1W6K1W2_9CREN</name>
<feature type="domain" description="Ribbon-helix-helix protein CopG" evidence="1">
    <location>
        <begin position="25"/>
        <end position="64"/>
    </location>
</feature>
<evidence type="ECO:0000313" key="4">
    <source>
        <dbReference type="Proteomes" id="UP000193404"/>
    </source>
</evidence>
<dbReference type="SUPFAM" id="SSF47598">
    <property type="entry name" value="Ribbon-helix-helix"/>
    <property type="match status" value="1"/>
</dbReference>
<evidence type="ECO:0000313" key="3">
    <source>
        <dbReference type="EMBL" id="ARM76424.1"/>
    </source>
</evidence>
<dbReference type="STRING" id="282676.B6F84_10340"/>
<keyword evidence="4" id="KW-1185">Reference proteome</keyword>
<dbReference type="InterPro" id="IPR002145">
    <property type="entry name" value="CopG"/>
</dbReference>
<gene>
    <name evidence="2" type="ORF">B6F84_10340</name>
    <name evidence="3" type="ORF">B6F84_10610</name>
</gene>
<reference evidence="3 4" key="1">
    <citation type="submission" date="2017-03" db="EMBL/GenBank/DDBJ databases">
        <title>Sulfur activation and transportation mechanism of thermophilic Archaea Acidianus manzaensis YN-25.</title>
        <authorList>
            <person name="Ma Y."/>
            <person name="Yang Y."/>
            <person name="Xia J."/>
        </authorList>
    </citation>
    <scope>NUCLEOTIDE SEQUENCE [LARGE SCALE GENOMIC DNA]</scope>
    <source>
        <strain evidence="3 4">YN-25</strain>
    </source>
</reference>
<dbReference type="KEGG" id="aman:B6F84_10610"/>
<proteinExistence type="predicted"/>
<organism evidence="3 4">
    <name type="scientific">Acidianus manzaensis</name>
    <dbReference type="NCBI Taxonomy" id="282676"/>
    <lineage>
        <taxon>Archaea</taxon>
        <taxon>Thermoproteota</taxon>
        <taxon>Thermoprotei</taxon>
        <taxon>Sulfolobales</taxon>
        <taxon>Sulfolobaceae</taxon>
        <taxon>Acidianus</taxon>
    </lineage>
</organism>
<dbReference type="InterPro" id="IPR010985">
    <property type="entry name" value="Ribbon_hlx_hlx"/>
</dbReference>
<evidence type="ECO:0000259" key="1">
    <source>
        <dbReference type="Pfam" id="PF01402"/>
    </source>
</evidence>
<dbReference type="Proteomes" id="UP000193404">
    <property type="component" value="Chromosome"/>
</dbReference>
<dbReference type="Gene3D" id="1.10.1220.10">
    <property type="entry name" value="Met repressor-like"/>
    <property type="match status" value="1"/>
</dbReference>
<dbReference type="EMBL" id="CP020477">
    <property type="protein sequence ID" value="ARM76424.1"/>
    <property type="molecule type" value="Genomic_DNA"/>
</dbReference>
<dbReference type="Pfam" id="PF01402">
    <property type="entry name" value="RHH_1"/>
    <property type="match status" value="1"/>
</dbReference>
<dbReference type="GO" id="GO:0006355">
    <property type="term" value="P:regulation of DNA-templated transcription"/>
    <property type="evidence" value="ECO:0007669"/>
    <property type="project" value="InterPro"/>
</dbReference>